<accession>A0A6N4A7D4</accession>
<evidence type="ECO:0000256" key="2">
    <source>
        <dbReference type="SAM" id="Phobius"/>
    </source>
</evidence>
<keyword evidence="2" id="KW-1133">Transmembrane helix</keyword>
<dbReference type="EMBL" id="MLOK01000060">
    <property type="protein sequence ID" value="OIM20398.1"/>
    <property type="molecule type" value="Genomic_DNA"/>
</dbReference>
<dbReference type="Proteomes" id="UP000181728">
    <property type="component" value="Unassembled WGS sequence"/>
</dbReference>
<gene>
    <name evidence="4" type="ORF">ATX59_09100</name>
</gene>
<dbReference type="RefSeq" id="WP_071420158.1">
    <property type="nucleotide sequence ID" value="NZ_MLLI01000198.1"/>
</dbReference>
<reference evidence="4 5" key="1">
    <citation type="journal article" date="2016" name="BMC Genomics">
        <title>Consensus pan-genome assembly of the specialised wine bacterium Oenococcus oeni.</title>
        <authorList>
            <person name="Sternes P.R."/>
            <person name="Borneman A.R."/>
        </authorList>
    </citation>
    <scope>NUCLEOTIDE SEQUENCE [LARGE SCALE GENOMIC DNA]</scope>
    <source>
        <strain evidence="4 5">AWRIB661</strain>
    </source>
</reference>
<dbReference type="NCBIfam" id="TIGR00350">
    <property type="entry name" value="lytR_cpsA_psr"/>
    <property type="match status" value="1"/>
</dbReference>
<evidence type="ECO:0000313" key="4">
    <source>
        <dbReference type="EMBL" id="OIM20398.1"/>
    </source>
</evidence>
<dbReference type="InterPro" id="IPR050922">
    <property type="entry name" value="LytR/CpsA/Psr_CW_biosynth"/>
</dbReference>
<comment type="similarity">
    <text evidence="1">Belongs to the LytR/CpsA/Psr (LCP) family.</text>
</comment>
<comment type="caution">
    <text evidence="4">The sequence shown here is derived from an EMBL/GenBank/DDBJ whole genome shotgun (WGS) entry which is preliminary data.</text>
</comment>
<sequence length="352" mass="39202">MHKIRKISLFVILILLIFVGYKYLSFSGLLKKTNISIGDKSKSVKNNSTLSSKKPFSVLLLGTDTGDLGRTDKGRTDTLMIVTVNPKKKTTTMVSIPRDTMVAIPGLEDTFPQKINAVYTFTDLNQTVNDISKYLNVPINFVALVNMGGLIKMVDKVGGVKVKSPLSFAYNPYTAHDTGNDLYKFIKGSTSYYHTTNGVDWTKHKTMFGNAALAFTRMRYDDPLGDYGRTLRQRLVMQALLNKAKNPTIFLSNSFFESLSKNVKTNLTLNDLLLIAKNYKKAKEHIKSYSIYGTSDWEDGVSFQVVSKTNQQRGTNIIRRSLGLSKATTGSSLMGKTQEINVPEDVTDILGQ</sequence>
<keyword evidence="2" id="KW-0812">Transmembrane</keyword>
<name>A0A6N4A7D4_OENOE</name>
<dbReference type="Pfam" id="PF03816">
    <property type="entry name" value="LytR_cpsA_psr"/>
    <property type="match status" value="1"/>
</dbReference>
<evidence type="ECO:0000313" key="5">
    <source>
        <dbReference type="Proteomes" id="UP000181728"/>
    </source>
</evidence>
<dbReference type="Gene3D" id="3.40.630.190">
    <property type="entry name" value="LCP protein"/>
    <property type="match status" value="1"/>
</dbReference>
<keyword evidence="2" id="KW-0472">Membrane</keyword>
<dbReference type="PANTHER" id="PTHR33392">
    <property type="entry name" value="POLYISOPRENYL-TEICHOIC ACID--PEPTIDOGLYCAN TEICHOIC ACID TRANSFERASE TAGU"/>
    <property type="match status" value="1"/>
</dbReference>
<dbReference type="AlphaFoldDB" id="A0A6N4A7D4"/>
<evidence type="ECO:0000259" key="3">
    <source>
        <dbReference type="Pfam" id="PF03816"/>
    </source>
</evidence>
<feature type="domain" description="Cell envelope-related transcriptional attenuator" evidence="3">
    <location>
        <begin position="75"/>
        <end position="245"/>
    </location>
</feature>
<dbReference type="PANTHER" id="PTHR33392:SF6">
    <property type="entry name" value="POLYISOPRENYL-TEICHOIC ACID--PEPTIDOGLYCAN TEICHOIC ACID TRANSFERASE TAGU"/>
    <property type="match status" value="1"/>
</dbReference>
<protein>
    <recommendedName>
        <fullName evidence="3">Cell envelope-related transcriptional attenuator domain-containing protein</fullName>
    </recommendedName>
</protein>
<feature type="transmembrane region" description="Helical" evidence="2">
    <location>
        <begin position="7"/>
        <end position="24"/>
    </location>
</feature>
<organism evidence="4 5">
    <name type="scientific">Oenococcus oeni</name>
    <name type="common">Leuconostoc oenos</name>
    <dbReference type="NCBI Taxonomy" id="1247"/>
    <lineage>
        <taxon>Bacteria</taxon>
        <taxon>Bacillati</taxon>
        <taxon>Bacillota</taxon>
        <taxon>Bacilli</taxon>
        <taxon>Lactobacillales</taxon>
        <taxon>Lactobacillaceae</taxon>
        <taxon>Oenococcus</taxon>
    </lineage>
</organism>
<proteinExistence type="inferred from homology"/>
<evidence type="ECO:0000256" key="1">
    <source>
        <dbReference type="ARBA" id="ARBA00006068"/>
    </source>
</evidence>
<dbReference type="InterPro" id="IPR004474">
    <property type="entry name" value="LytR_CpsA_psr"/>
</dbReference>